<evidence type="ECO:0000259" key="6">
    <source>
        <dbReference type="Pfam" id="PF05154"/>
    </source>
</evidence>
<evidence type="ECO:0000313" key="7">
    <source>
        <dbReference type="EMBL" id="GAA4888944.1"/>
    </source>
</evidence>
<accession>A0ABP9EYV4</accession>
<dbReference type="Pfam" id="PF05154">
    <property type="entry name" value="TM2"/>
    <property type="match status" value="1"/>
</dbReference>
<feature type="transmembrane region" description="Helical" evidence="5">
    <location>
        <begin position="55"/>
        <end position="77"/>
    </location>
</feature>
<keyword evidence="8" id="KW-1185">Reference proteome</keyword>
<evidence type="ECO:0000256" key="1">
    <source>
        <dbReference type="ARBA" id="ARBA00004141"/>
    </source>
</evidence>
<dbReference type="Proteomes" id="UP001499988">
    <property type="component" value="Unassembled WGS sequence"/>
</dbReference>
<keyword evidence="4 5" id="KW-0472">Membrane</keyword>
<evidence type="ECO:0000256" key="4">
    <source>
        <dbReference type="ARBA" id="ARBA00023136"/>
    </source>
</evidence>
<comment type="caution">
    <text evidence="7">The sequence shown here is derived from an EMBL/GenBank/DDBJ whole genome shotgun (WGS) entry which is preliminary data.</text>
</comment>
<protein>
    <recommendedName>
        <fullName evidence="6">TM2 domain-containing protein</fullName>
    </recommendedName>
</protein>
<evidence type="ECO:0000256" key="2">
    <source>
        <dbReference type="ARBA" id="ARBA00022692"/>
    </source>
</evidence>
<feature type="domain" description="TM2" evidence="6">
    <location>
        <begin position="35"/>
        <end position="74"/>
    </location>
</feature>
<organism evidence="7 8">
    <name type="scientific">Ferrimonas pelagia</name>
    <dbReference type="NCBI Taxonomy" id="1177826"/>
    <lineage>
        <taxon>Bacteria</taxon>
        <taxon>Pseudomonadati</taxon>
        <taxon>Pseudomonadota</taxon>
        <taxon>Gammaproteobacteria</taxon>
        <taxon>Alteromonadales</taxon>
        <taxon>Ferrimonadaceae</taxon>
        <taxon>Ferrimonas</taxon>
    </lineage>
</organism>
<name>A0ABP9EYV4_9GAMM</name>
<keyword evidence="3 5" id="KW-1133">Transmembrane helix</keyword>
<evidence type="ECO:0000256" key="3">
    <source>
        <dbReference type="ARBA" id="ARBA00022989"/>
    </source>
</evidence>
<evidence type="ECO:0000313" key="8">
    <source>
        <dbReference type="Proteomes" id="UP001499988"/>
    </source>
</evidence>
<dbReference type="EMBL" id="BAABJZ010000078">
    <property type="protein sequence ID" value="GAA4888944.1"/>
    <property type="molecule type" value="Genomic_DNA"/>
</dbReference>
<sequence>MVCPECGAGLALDALAGIDPALTLRSQRAASRFGLWLGTFGIHRFYLGQPVRGSLYLAFCWTLVPTVLGIVDGIRMANMSRQQFYRRCCLA</sequence>
<reference evidence="8" key="1">
    <citation type="journal article" date="2019" name="Int. J. Syst. Evol. Microbiol.">
        <title>The Global Catalogue of Microorganisms (GCM) 10K type strain sequencing project: providing services to taxonomists for standard genome sequencing and annotation.</title>
        <authorList>
            <consortium name="The Broad Institute Genomics Platform"/>
            <consortium name="The Broad Institute Genome Sequencing Center for Infectious Disease"/>
            <person name="Wu L."/>
            <person name="Ma J."/>
        </authorList>
    </citation>
    <scope>NUCLEOTIDE SEQUENCE [LARGE SCALE GENOMIC DNA]</scope>
    <source>
        <strain evidence="8">JCM 18401</strain>
    </source>
</reference>
<proteinExistence type="predicted"/>
<gene>
    <name evidence="7" type="ORF">GCM10023333_22800</name>
</gene>
<dbReference type="InterPro" id="IPR007829">
    <property type="entry name" value="TM2"/>
</dbReference>
<keyword evidence="2 5" id="KW-0812">Transmembrane</keyword>
<evidence type="ECO:0000256" key="5">
    <source>
        <dbReference type="SAM" id="Phobius"/>
    </source>
</evidence>
<comment type="subcellular location">
    <subcellularLocation>
        <location evidence="1">Membrane</location>
        <topology evidence="1">Multi-pass membrane protein</topology>
    </subcellularLocation>
</comment>